<dbReference type="RefSeq" id="WP_219501814.1">
    <property type="nucleotide sequence ID" value="NZ_JAHXDN010000002.1"/>
</dbReference>
<name>A0A9X1FV27_9RHOB</name>
<feature type="signal peptide" evidence="1">
    <location>
        <begin position="1"/>
        <end position="19"/>
    </location>
</feature>
<organism evidence="3 4">
    <name type="scientific">Roseobacter insulae</name>
    <dbReference type="NCBI Taxonomy" id="2859783"/>
    <lineage>
        <taxon>Bacteria</taxon>
        <taxon>Pseudomonadati</taxon>
        <taxon>Pseudomonadota</taxon>
        <taxon>Alphaproteobacteria</taxon>
        <taxon>Rhodobacterales</taxon>
        <taxon>Roseobacteraceae</taxon>
        <taxon>Roseobacter</taxon>
    </lineage>
</organism>
<dbReference type="EMBL" id="JAHXDN010000002">
    <property type="protein sequence ID" value="MBW4708261.1"/>
    <property type="molecule type" value="Genomic_DNA"/>
</dbReference>
<feature type="domain" description="DUF2059" evidence="2">
    <location>
        <begin position="75"/>
        <end position="130"/>
    </location>
</feature>
<feature type="chain" id="PRO_5040794995" evidence="1">
    <location>
        <begin position="20"/>
        <end position="269"/>
    </location>
</feature>
<evidence type="ECO:0000259" key="2">
    <source>
        <dbReference type="Pfam" id="PF09832"/>
    </source>
</evidence>
<dbReference type="AlphaFoldDB" id="A0A9X1FV27"/>
<dbReference type="InterPro" id="IPR018637">
    <property type="entry name" value="DUF2059"/>
</dbReference>
<comment type="caution">
    <text evidence="3">The sequence shown here is derived from an EMBL/GenBank/DDBJ whole genome shotgun (WGS) entry which is preliminary data.</text>
</comment>
<gene>
    <name evidence="3" type="ORF">KX928_10745</name>
</gene>
<accession>A0A9X1FV27</accession>
<evidence type="ECO:0000256" key="1">
    <source>
        <dbReference type="SAM" id="SignalP"/>
    </source>
</evidence>
<evidence type="ECO:0000313" key="3">
    <source>
        <dbReference type="EMBL" id="MBW4708261.1"/>
    </source>
</evidence>
<dbReference type="Proteomes" id="UP001138661">
    <property type="component" value="Unassembled WGS sequence"/>
</dbReference>
<reference evidence="3" key="1">
    <citation type="submission" date="2021-07" db="EMBL/GenBank/DDBJ databases">
        <title>Roseobacter insulae sp. nov., isolated from a tidal flat.</title>
        <authorList>
            <person name="Park S."/>
            <person name="Yoon J.-H."/>
        </authorList>
    </citation>
    <scope>NUCLEOTIDE SEQUENCE</scope>
    <source>
        <strain evidence="3">YSTF-M11</strain>
    </source>
</reference>
<evidence type="ECO:0000313" key="4">
    <source>
        <dbReference type="Proteomes" id="UP001138661"/>
    </source>
</evidence>
<keyword evidence="1" id="KW-0732">Signal</keyword>
<proteinExistence type="predicted"/>
<keyword evidence="4" id="KW-1185">Reference proteome</keyword>
<sequence>MRVLALVIVLCGAAMPAWADARITVLMDAMRIPELTDVIRLEGLQDAEGLNADMLAGQGGALWHNQVERLYDPSRMQDLLYLALQQGLDDAALDGCVAFFDTQRGQTITELEIAARKAMLDEAVQDAAAETYRELSKDKDPHAGLVAAFVEANDLLELNVAITMSSSFQFYQGLADGRLLEMSESDILKDVWASENRLREESKDWINGYFLLAYQPLDLPDLEAYLAFSRSPAGVALNAALFAGYEDVFREVAYGLGRAVALNASGNDI</sequence>
<protein>
    <submittedName>
        <fullName evidence="3">DUF2059 domain-containing protein</fullName>
    </submittedName>
</protein>
<dbReference type="Pfam" id="PF09832">
    <property type="entry name" value="DUF2059"/>
    <property type="match status" value="1"/>
</dbReference>